<keyword evidence="12" id="KW-1133">Transmembrane helix</keyword>
<sequence length="1178" mass="129952">MVSDQTSPMKRGHLLRVILFGILFGVLCVIIWSHSLEDIAVTRKDIQDGATTESIGSHSSHNAYSRHATRHHRHDSYDRASSLGAHKNHTLTRRDYSCSASNPCSNGACCGATGICGYGPTYCGTGCISQCDAKAECGKYAQNPGETCPLNTCCSEFGFVSDTSGSHWSLEKDLRVIRDVKATASSILSHQEAKPQHMIQHTTAHYMNSVYFAFAFVDPSSYEVVAMDSSTPESLFKETTNIKSIKEDISVFVSIGGWTFSDNGTATQPLLGEIAADETKRKAFANNVVNFLREYGFDGVDFDWEYPGAGDRGGKPEDTANYVLLLKTLRETFDHSGSNFGLTFTAPSSYWYLRWFDLPNMIKYADWINVMTYDLHGVWDSTNPIGSIVQAHTNLTEIKTALELFWRVDIPPAQVVLGIGFYGRAFTLADPSCNTPGCPFSGASKAGPCSNTGGMLAYYEIMSALQGGSGNKRDTITPIHDKEAAVNYFTFDDNQWISYDDKTTFKQKIDWANDIGLGGALIWASDLDDDQYSAHAGLLGREIISTSTLQSINKAASNPKSVIEDLAAFNGQKCFRYSGKCVNLNDDQAMTNACGSGYTVVGWDDAGCGKKNCHCGKPICCPSNAAPKGCSWRGDNTGEPGTRADCSGQCEAGEMNINGIRSSWGGGFTNDGDTDKCGRGYKVFCCPDPDYKEVTKRCFYAECGKDCPSGQAAVLTNYDKCYSKGRKYCCPTPVELTECHWEGGASGRDCANAKCNSTELQIAKSALGDSYSTCDWGRSRAACCTVKKAPTPKAMCTTRLCTTDIEYCGESSYDDDHVKRDVSIREPAELNTVTSDKQSLDKRGGKKVEEIVVGKITIAVIVAAYPSIGEIWTISKAAQVLKKAFWARTGYCGSSVLDVRDLPVLPTKKQYRGLDVEHPIDKMLIKKFIRTAATGTLSSESRFSGFAPIDAHFWQNVWNEANHDLANKPAVGGPKGKRPAKPNERVAEAFGSRYNPYPFMAVQSEVNVMKGKIFELNDPVDLERIKKKAKECVKKDTEQAADELLSLFQQVFAAFEYIRDNQFEIRFNDVYNKVHQQLGFVEETTATSNLQDWWEVWTDDHFDTAIRDARRWARQAIREAQAPFIEAHNNGRHLAQYDRVMAALDEFKSLIAQIRRPTMYHRKTPNPDNGEGPSGYNS</sequence>
<feature type="domain" description="GH18" evidence="14">
    <location>
        <begin position="183"/>
        <end position="542"/>
    </location>
</feature>
<feature type="region of interest" description="Disordered" evidence="11">
    <location>
        <begin position="1158"/>
        <end position="1178"/>
    </location>
</feature>
<evidence type="ECO:0000256" key="12">
    <source>
        <dbReference type="SAM" id="Phobius"/>
    </source>
</evidence>
<dbReference type="Pfam" id="PF00704">
    <property type="entry name" value="Glyco_hydro_18"/>
    <property type="match status" value="1"/>
</dbReference>
<keyword evidence="16" id="KW-1185">Reference proteome</keyword>
<dbReference type="Proteomes" id="UP000179179">
    <property type="component" value="Unassembled WGS sequence"/>
</dbReference>
<dbReference type="SUPFAM" id="SSF51445">
    <property type="entry name" value="(Trans)glycosidases"/>
    <property type="match status" value="1"/>
</dbReference>
<dbReference type="PROSITE" id="PS51910">
    <property type="entry name" value="GH18_2"/>
    <property type="match status" value="1"/>
</dbReference>
<gene>
    <name evidence="15" type="ORF">ABOM_000717</name>
</gene>
<evidence type="ECO:0000256" key="10">
    <source>
        <dbReference type="RuleBase" id="RU000489"/>
    </source>
</evidence>
<dbReference type="RefSeq" id="XP_022394640.1">
    <property type="nucleotide sequence ID" value="XM_022527847.1"/>
</dbReference>
<dbReference type="GO" id="GO:0000272">
    <property type="term" value="P:polysaccharide catabolic process"/>
    <property type="evidence" value="ECO:0007669"/>
    <property type="project" value="UniProtKB-KW"/>
</dbReference>
<dbReference type="PANTHER" id="PTHR11177">
    <property type="entry name" value="CHITINASE"/>
    <property type="match status" value="1"/>
</dbReference>
<dbReference type="InterPro" id="IPR001579">
    <property type="entry name" value="Glyco_hydro_18_chit_AS"/>
</dbReference>
<keyword evidence="12" id="KW-0812">Transmembrane</keyword>
<keyword evidence="7 10" id="KW-0326">Glycosidase</keyword>
<evidence type="ECO:0000256" key="1">
    <source>
        <dbReference type="ARBA" id="ARBA00000822"/>
    </source>
</evidence>
<keyword evidence="9" id="KW-1015">Disulfide bond</keyword>
<feature type="disulfide bond" evidence="9">
    <location>
        <begin position="109"/>
        <end position="123"/>
    </location>
</feature>
<dbReference type="OrthoDB" id="73875at2759"/>
<dbReference type="PROSITE" id="PS50941">
    <property type="entry name" value="CHIT_BIND_I_2"/>
    <property type="match status" value="1"/>
</dbReference>
<comment type="similarity">
    <text evidence="2">Belongs to the glycosyl hydrolase 18 family. Chitinase class V subfamily.</text>
</comment>
<evidence type="ECO:0000256" key="9">
    <source>
        <dbReference type="PROSITE-ProRule" id="PRU00261"/>
    </source>
</evidence>
<keyword evidence="9" id="KW-0147">Chitin-binding</keyword>
<dbReference type="PROSITE" id="PS01095">
    <property type="entry name" value="GH18_1"/>
    <property type="match status" value="1"/>
</dbReference>
<evidence type="ECO:0000313" key="15">
    <source>
        <dbReference type="EMBL" id="OGM50923.1"/>
    </source>
</evidence>
<dbReference type="InterPro" id="IPR011583">
    <property type="entry name" value="Chitinase_II/V-like_cat"/>
</dbReference>
<evidence type="ECO:0000256" key="2">
    <source>
        <dbReference type="ARBA" id="ARBA00008682"/>
    </source>
</evidence>
<keyword evidence="5" id="KW-0146">Chitin degradation</keyword>
<feature type="domain" description="Chitin-binding type-1" evidence="13">
    <location>
        <begin position="95"/>
        <end position="133"/>
    </location>
</feature>
<dbReference type="EC" id="3.2.1.14" evidence="3"/>
<feature type="disulfide bond" evidence="9">
    <location>
        <begin position="127"/>
        <end position="131"/>
    </location>
</feature>
<evidence type="ECO:0000256" key="6">
    <source>
        <dbReference type="ARBA" id="ARBA00023277"/>
    </source>
</evidence>
<dbReference type="InterPro" id="IPR050314">
    <property type="entry name" value="Glycosyl_Hydrlase_18"/>
</dbReference>
<dbReference type="InterPro" id="IPR001223">
    <property type="entry name" value="Glyco_hydro18_cat"/>
</dbReference>
<dbReference type="GeneID" id="34444107"/>
<name>A0A1F8AGQ8_9EURO</name>
<dbReference type="PANTHER" id="PTHR11177:SF397">
    <property type="entry name" value="CHITINASE"/>
    <property type="match status" value="1"/>
</dbReference>
<evidence type="ECO:0000313" key="16">
    <source>
        <dbReference type="Proteomes" id="UP000179179"/>
    </source>
</evidence>
<keyword evidence="6" id="KW-0119">Carbohydrate metabolism</keyword>
<keyword evidence="12" id="KW-0472">Membrane</keyword>
<evidence type="ECO:0000256" key="5">
    <source>
        <dbReference type="ARBA" id="ARBA00023024"/>
    </source>
</evidence>
<comment type="caution">
    <text evidence="15">The sequence shown here is derived from an EMBL/GenBank/DDBJ whole genome shotgun (WGS) entry which is preliminary data.</text>
</comment>
<evidence type="ECO:0000259" key="14">
    <source>
        <dbReference type="PROSITE" id="PS51910"/>
    </source>
</evidence>
<dbReference type="SUPFAM" id="SSF54556">
    <property type="entry name" value="Chitinase insertion domain"/>
    <property type="match status" value="1"/>
</dbReference>
<keyword evidence="8" id="KW-0624">Polysaccharide degradation</keyword>
<proteinExistence type="inferred from homology"/>
<dbReference type="GO" id="GO:0008061">
    <property type="term" value="F:chitin binding"/>
    <property type="evidence" value="ECO:0007669"/>
    <property type="project" value="UniProtKB-UniRule"/>
</dbReference>
<dbReference type="InterPro" id="IPR017853">
    <property type="entry name" value="GH"/>
</dbReference>
<reference evidence="15 16" key="1">
    <citation type="journal article" date="2016" name="Genome Biol. Evol.">
        <title>Draft genome sequence of an aflatoxigenic Aspergillus species, A. bombycis.</title>
        <authorList>
            <person name="Moore G.G."/>
            <person name="Mack B.M."/>
            <person name="Beltz S.B."/>
            <person name="Gilbert M.K."/>
        </authorList>
    </citation>
    <scope>NUCLEOTIDE SEQUENCE [LARGE SCALE GENOMIC DNA]</scope>
    <source>
        <strain evidence="16">NRRL 26010</strain>
    </source>
</reference>
<feature type="transmembrane region" description="Helical" evidence="12">
    <location>
        <begin position="12"/>
        <end position="32"/>
    </location>
</feature>
<comment type="catalytic activity">
    <reaction evidence="1">
        <text>Random endo-hydrolysis of N-acetyl-beta-D-glucosaminide (1-&gt;4)-beta-linkages in chitin and chitodextrins.</text>
        <dbReference type="EC" id="3.2.1.14"/>
    </reaction>
</comment>
<dbReference type="InterPro" id="IPR001002">
    <property type="entry name" value="Chitin-bd_1"/>
</dbReference>
<dbReference type="EMBL" id="LYCR01000002">
    <property type="protein sequence ID" value="OGM50923.1"/>
    <property type="molecule type" value="Genomic_DNA"/>
</dbReference>
<dbReference type="AlphaFoldDB" id="A0A1F8AGQ8"/>
<evidence type="ECO:0000259" key="13">
    <source>
        <dbReference type="PROSITE" id="PS50941"/>
    </source>
</evidence>
<dbReference type="SMART" id="SM00636">
    <property type="entry name" value="Glyco_18"/>
    <property type="match status" value="1"/>
</dbReference>
<dbReference type="GO" id="GO:0008843">
    <property type="term" value="F:endochitinase activity"/>
    <property type="evidence" value="ECO:0007669"/>
    <property type="project" value="UniProtKB-EC"/>
</dbReference>
<dbReference type="Gene3D" id="3.20.20.80">
    <property type="entry name" value="Glycosidases"/>
    <property type="match status" value="1"/>
</dbReference>
<evidence type="ECO:0000256" key="4">
    <source>
        <dbReference type="ARBA" id="ARBA00022801"/>
    </source>
</evidence>
<evidence type="ECO:0000256" key="11">
    <source>
        <dbReference type="SAM" id="MobiDB-lite"/>
    </source>
</evidence>
<evidence type="ECO:0000256" key="7">
    <source>
        <dbReference type="ARBA" id="ARBA00023295"/>
    </source>
</evidence>
<comment type="caution">
    <text evidence="9">Lacks conserved residue(s) required for the propagation of feature annotation.</text>
</comment>
<keyword evidence="4 10" id="KW-0378">Hydrolase</keyword>
<evidence type="ECO:0000256" key="8">
    <source>
        <dbReference type="ARBA" id="ARBA00023326"/>
    </source>
</evidence>
<accession>A0A1F8AGQ8</accession>
<protein>
    <recommendedName>
        <fullName evidence="3">chitinase</fullName>
        <ecNumber evidence="3">3.2.1.14</ecNumber>
    </recommendedName>
</protein>
<organism evidence="15 16">
    <name type="scientific">Aspergillus bombycis</name>
    <dbReference type="NCBI Taxonomy" id="109264"/>
    <lineage>
        <taxon>Eukaryota</taxon>
        <taxon>Fungi</taxon>
        <taxon>Dikarya</taxon>
        <taxon>Ascomycota</taxon>
        <taxon>Pezizomycotina</taxon>
        <taxon>Eurotiomycetes</taxon>
        <taxon>Eurotiomycetidae</taxon>
        <taxon>Eurotiales</taxon>
        <taxon>Aspergillaceae</taxon>
        <taxon>Aspergillus</taxon>
    </lineage>
</organism>
<dbReference type="Gene3D" id="3.10.50.10">
    <property type="match status" value="1"/>
</dbReference>
<dbReference type="InterPro" id="IPR029070">
    <property type="entry name" value="Chitinase_insertion_sf"/>
</dbReference>
<evidence type="ECO:0000256" key="3">
    <source>
        <dbReference type="ARBA" id="ARBA00012729"/>
    </source>
</evidence>
<dbReference type="STRING" id="109264.A0A1F8AGQ8"/>
<feature type="disulfide bond" evidence="9">
    <location>
        <begin position="104"/>
        <end position="116"/>
    </location>
</feature>
<dbReference type="GO" id="GO:0006032">
    <property type="term" value="P:chitin catabolic process"/>
    <property type="evidence" value="ECO:0007669"/>
    <property type="project" value="UniProtKB-KW"/>
</dbReference>